<accession>A0A0F4VEM9</accession>
<dbReference type="RefSeq" id="WP_046052636.1">
    <property type="nucleotide sequence ID" value="NZ_LACH01000003.1"/>
</dbReference>
<dbReference type="Proteomes" id="UP000033400">
    <property type="component" value="Unassembled WGS sequence"/>
</dbReference>
<dbReference type="AlphaFoldDB" id="A0A0F4VEM9"/>
<name>A0A0F4VEM9_PSEFL</name>
<evidence type="ECO:0000313" key="1">
    <source>
        <dbReference type="EMBL" id="KJZ67273.1"/>
    </source>
</evidence>
<dbReference type="Gene3D" id="3.40.91.30">
    <property type="match status" value="1"/>
</dbReference>
<reference evidence="1 2" key="1">
    <citation type="submission" date="2015-03" db="EMBL/GenBank/DDBJ databases">
        <title>Comparative genomics of Pseudomonas insights into diversity of traits involved in vanlence and defense.</title>
        <authorList>
            <person name="Qin Y."/>
        </authorList>
    </citation>
    <scope>NUCLEOTIDE SEQUENCE [LARGE SCALE GENOMIC DNA]</scope>
    <source>
        <strain evidence="1 2">H24</strain>
    </source>
</reference>
<gene>
    <name evidence="1" type="ORF">VD17_03170</name>
</gene>
<comment type="caution">
    <text evidence="1">The sequence shown here is derived from an EMBL/GenBank/DDBJ whole genome shotgun (WGS) entry which is preliminary data.</text>
</comment>
<dbReference type="OrthoDB" id="1634609at2"/>
<evidence type="ECO:0000313" key="2">
    <source>
        <dbReference type="Proteomes" id="UP000033400"/>
    </source>
</evidence>
<proteinExistence type="predicted"/>
<dbReference type="PATRIC" id="fig|294.133.peg.2394"/>
<sequence>MTVVSEQPKINMGEVDAARRALLSGFDNVSPELLKQITKAALLALHKVNWNKYNEQRYGRVPVAIQDAIFLPDLPPVPKPFRSWAEVEAFLFGGLQDCDYENKDYKMKYVVEHTFLPDGIDPNNDRLIYEVKGVFGDINEAMKYVRVAEQNNVHFIFVLQEKNIIVPFSKPRVNGSRQTMEEWIKQKKFSFCYVGEEETFRKTTEYQRLVTHFGKGLNSLKDALRTNSSATLH</sequence>
<protein>
    <submittedName>
        <fullName evidence="1">Uncharacterized protein</fullName>
    </submittedName>
</protein>
<organism evidence="1 2">
    <name type="scientific">Pseudomonas fluorescens</name>
    <dbReference type="NCBI Taxonomy" id="294"/>
    <lineage>
        <taxon>Bacteria</taxon>
        <taxon>Pseudomonadati</taxon>
        <taxon>Pseudomonadota</taxon>
        <taxon>Gammaproteobacteria</taxon>
        <taxon>Pseudomonadales</taxon>
        <taxon>Pseudomonadaceae</taxon>
        <taxon>Pseudomonas</taxon>
    </lineage>
</organism>
<dbReference type="EMBL" id="LACH01000003">
    <property type="protein sequence ID" value="KJZ67273.1"/>
    <property type="molecule type" value="Genomic_DNA"/>
</dbReference>